<dbReference type="Gene3D" id="2.130.10.10">
    <property type="entry name" value="YVTN repeat-like/Quinoprotein amine dehydrogenase"/>
    <property type="match status" value="1"/>
</dbReference>
<proteinExistence type="predicted"/>
<dbReference type="OrthoDB" id="27563at2759"/>
<dbReference type="InterPro" id="IPR033270">
    <property type="entry name" value="VPRBP/DCAF1"/>
</dbReference>
<dbReference type="GO" id="GO:0005634">
    <property type="term" value="C:nucleus"/>
    <property type="evidence" value="ECO:0007669"/>
    <property type="project" value="UniProtKB-SubCell"/>
</dbReference>
<evidence type="ECO:0000256" key="1">
    <source>
        <dbReference type="ARBA" id="ARBA00004123"/>
    </source>
</evidence>
<keyword evidence="2" id="KW-0539">Nucleus</keyword>
<keyword evidence="4" id="KW-1185">Reference proteome</keyword>
<dbReference type="SUPFAM" id="SSF50978">
    <property type="entry name" value="WD40 repeat-like"/>
    <property type="match status" value="1"/>
</dbReference>
<dbReference type="InterPro" id="IPR036322">
    <property type="entry name" value="WD40_repeat_dom_sf"/>
</dbReference>
<evidence type="ECO:0000313" key="4">
    <source>
        <dbReference type="Proteomes" id="UP001151699"/>
    </source>
</evidence>
<evidence type="ECO:0000313" key="3">
    <source>
        <dbReference type="EMBL" id="KAJ6646064.1"/>
    </source>
</evidence>
<gene>
    <name evidence="3" type="primary">mahj_19</name>
    <name evidence="3" type="ORF">Bhyg_01273</name>
</gene>
<dbReference type="GO" id="GO:0080008">
    <property type="term" value="C:Cul4-RING E3 ubiquitin ligase complex"/>
    <property type="evidence" value="ECO:0007669"/>
    <property type="project" value="TreeGrafter"/>
</dbReference>
<dbReference type="AlphaFoldDB" id="A0A9Q0N9C6"/>
<comment type="subcellular location">
    <subcellularLocation>
        <location evidence="1">Nucleus</location>
    </subcellularLocation>
</comment>
<dbReference type="EMBL" id="WJQU01000001">
    <property type="protein sequence ID" value="KAJ6646064.1"/>
    <property type="molecule type" value="Genomic_DNA"/>
</dbReference>
<dbReference type="InterPro" id="IPR015943">
    <property type="entry name" value="WD40/YVTN_repeat-like_dom_sf"/>
</dbReference>
<dbReference type="Proteomes" id="UP001151699">
    <property type="component" value="Chromosome A"/>
</dbReference>
<dbReference type="PANTHER" id="PTHR13129">
    <property type="entry name" value="VPRBP PROTEIN-RELATED"/>
    <property type="match status" value="1"/>
</dbReference>
<organism evidence="3 4">
    <name type="scientific">Pseudolycoriella hygida</name>
    <dbReference type="NCBI Taxonomy" id="35572"/>
    <lineage>
        <taxon>Eukaryota</taxon>
        <taxon>Metazoa</taxon>
        <taxon>Ecdysozoa</taxon>
        <taxon>Arthropoda</taxon>
        <taxon>Hexapoda</taxon>
        <taxon>Insecta</taxon>
        <taxon>Pterygota</taxon>
        <taxon>Neoptera</taxon>
        <taxon>Endopterygota</taxon>
        <taxon>Diptera</taxon>
        <taxon>Nematocera</taxon>
        <taxon>Sciaroidea</taxon>
        <taxon>Sciaridae</taxon>
        <taxon>Pseudolycoriella</taxon>
    </lineage>
</organism>
<accession>A0A9Q0N9C6</accession>
<evidence type="ECO:0000256" key="2">
    <source>
        <dbReference type="ARBA" id="ARBA00023242"/>
    </source>
</evidence>
<dbReference type="PANTHER" id="PTHR13129:SF4">
    <property type="entry name" value="DDB1- AND CUL4-ASSOCIATED FACTOR 1"/>
    <property type="match status" value="1"/>
</dbReference>
<protein>
    <submittedName>
        <fullName evidence="3">Protein mahjong</fullName>
    </submittedName>
</protein>
<name>A0A9Q0N9C6_9DIPT</name>
<dbReference type="GO" id="GO:0016567">
    <property type="term" value="P:protein ubiquitination"/>
    <property type="evidence" value="ECO:0007669"/>
    <property type="project" value="InterPro"/>
</dbReference>
<reference evidence="3" key="1">
    <citation type="submission" date="2022-07" db="EMBL/GenBank/DDBJ databases">
        <authorList>
            <person name="Trinca V."/>
            <person name="Uliana J.V.C."/>
            <person name="Torres T.T."/>
            <person name="Ward R.J."/>
            <person name="Monesi N."/>
        </authorList>
    </citation>
    <scope>NUCLEOTIDE SEQUENCE</scope>
    <source>
        <strain evidence="3">HSMRA1968</strain>
        <tissue evidence="3">Whole embryos</tissue>
    </source>
</reference>
<sequence>MRDLCLNFAEHYFRRHEGYSSRRLDRRYVHSQIRLCRMIRAEDHEFFTCCAFTACATSVVVGLSSGEVRVYSSRSQNDYATHQCYRCPVSYLKTSKNGSLLLTSNLSTSPVSKLWNIEWNEFSRQSNFFRQEYVEFSKLDEDKVLGTSGSRATIYDILSERPITTFIPSIANRCQRNKATFSPCNEIILSDGVLWDARSRDEIHKFDLENQPLSGVFHPNGYEIVSNTTVFDIRTLRVLRTVPELEEATVAFSPQNVIFGVSHIEGISTLRTLDSYDYSYISSTDRMLRCIADFSVNKYGHQLVSVENFGICSWYFDSTVRIYDVGKPPLEYIA</sequence>
<comment type="caution">
    <text evidence="3">The sequence shown here is derived from an EMBL/GenBank/DDBJ whole genome shotgun (WGS) entry which is preliminary data.</text>
</comment>